<sequence>FSASPLAVVFFVTFVVAGGTDSVDMDGLS</sequence>
<dbReference type="EMBL" id="AYSL01001114">
    <property type="protein sequence ID" value="KTF06493.1"/>
    <property type="molecule type" value="Genomic_DNA"/>
</dbReference>
<accession>A0A1B6NT06</accession>
<reference evidence="1" key="1">
    <citation type="submission" date="2013-11" db="EMBL/GenBank/DDBJ databases">
        <title>Microbial diversity, functional groups and degradation webs in Northern and Southern Mediterranean and Red Sea marine crude oil polluted sites.</title>
        <authorList>
            <person name="Daffonchio D."/>
            <person name="Mapelli F."/>
            <person name="Ferrer M."/>
            <person name="Richter M."/>
            <person name="Cherif A."/>
            <person name="Malkawi H.I."/>
            <person name="Yakimov M.M."/>
            <person name="Abdel-Fattah Y.R."/>
            <person name="Blaghen M."/>
            <person name="Golyshin P.N."/>
            <person name="Kalogerakis N."/>
            <person name="Boon N."/>
            <person name="Magagnini M."/>
            <person name="Fava F."/>
        </authorList>
    </citation>
    <scope>NUCLEOTIDE SEQUENCE</scope>
</reference>
<gene>
    <name evidence="1" type="ORF">MGSAQ_002011</name>
</gene>
<evidence type="ECO:0000313" key="1">
    <source>
        <dbReference type="EMBL" id="KTF06493.1"/>
    </source>
</evidence>
<comment type="caution">
    <text evidence="1">The sequence shown here is derived from an EMBL/GenBank/DDBJ whole genome shotgun (WGS) entry which is preliminary data.</text>
</comment>
<proteinExistence type="predicted"/>
<dbReference type="AlphaFoldDB" id="A0A1B6NT06"/>
<organism evidence="1">
    <name type="scientific">marine sediment metagenome</name>
    <dbReference type="NCBI Taxonomy" id="412755"/>
    <lineage>
        <taxon>unclassified sequences</taxon>
        <taxon>metagenomes</taxon>
        <taxon>ecological metagenomes</taxon>
    </lineage>
</organism>
<name>A0A1B6NT06_9ZZZZ</name>
<protein>
    <submittedName>
        <fullName evidence="1">Uncharacterized protein</fullName>
    </submittedName>
</protein>
<feature type="non-terminal residue" evidence="1">
    <location>
        <position position="1"/>
    </location>
</feature>